<organism evidence="2 3">
    <name type="scientific">Cecembia lonarensis (strain CCUG 58316 / KCTC 22772 / LW9)</name>
    <dbReference type="NCBI Taxonomy" id="1225176"/>
    <lineage>
        <taxon>Bacteria</taxon>
        <taxon>Pseudomonadati</taxon>
        <taxon>Bacteroidota</taxon>
        <taxon>Cytophagia</taxon>
        <taxon>Cytophagales</taxon>
        <taxon>Cyclobacteriaceae</taxon>
        <taxon>Cecembia</taxon>
    </lineage>
</organism>
<dbReference type="InterPro" id="IPR007484">
    <property type="entry name" value="Peptidase_M28"/>
</dbReference>
<dbReference type="Gene3D" id="3.40.630.10">
    <property type="entry name" value="Zn peptidases"/>
    <property type="match status" value="2"/>
</dbReference>
<keyword evidence="2" id="KW-0378">Hydrolase</keyword>
<dbReference type="Pfam" id="PF04389">
    <property type="entry name" value="Peptidase_M28"/>
    <property type="match status" value="1"/>
</dbReference>
<dbReference type="PANTHER" id="PTHR12147">
    <property type="entry name" value="METALLOPEPTIDASE M28 FAMILY MEMBER"/>
    <property type="match status" value="1"/>
</dbReference>
<dbReference type="EC" id="3.4.24.-" evidence="2"/>
<proteinExistence type="predicted"/>
<dbReference type="InterPro" id="IPR045175">
    <property type="entry name" value="M28_fam"/>
</dbReference>
<evidence type="ECO:0000313" key="2">
    <source>
        <dbReference type="EMBL" id="EKB50534.1"/>
    </source>
</evidence>
<name>K1M2K7_CECL9</name>
<dbReference type="PANTHER" id="PTHR12147:SF26">
    <property type="entry name" value="PEPTIDASE M28 DOMAIN-CONTAINING PROTEIN"/>
    <property type="match status" value="1"/>
</dbReference>
<dbReference type="AlphaFoldDB" id="K1M2K7"/>
<evidence type="ECO:0000259" key="1">
    <source>
        <dbReference type="Pfam" id="PF04389"/>
    </source>
</evidence>
<dbReference type="EMBL" id="AMGM01000007">
    <property type="protein sequence ID" value="EKB50534.1"/>
    <property type="molecule type" value="Genomic_DNA"/>
</dbReference>
<keyword evidence="3" id="KW-1185">Reference proteome</keyword>
<accession>K1M2K7</accession>
<evidence type="ECO:0000313" key="3">
    <source>
        <dbReference type="Proteomes" id="UP000004478"/>
    </source>
</evidence>
<dbReference type="Proteomes" id="UP000004478">
    <property type="component" value="Unassembled WGS sequence"/>
</dbReference>
<dbReference type="PROSITE" id="PS00018">
    <property type="entry name" value="EF_HAND_1"/>
    <property type="match status" value="1"/>
</dbReference>
<dbReference type="GO" id="GO:0008235">
    <property type="term" value="F:metalloexopeptidase activity"/>
    <property type="evidence" value="ECO:0007669"/>
    <property type="project" value="InterPro"/>
</dbReference>
<reference evidence="2 3" key="1">
    <citation type="journal article" date="2012" name="J. Bacteriol.">
        <title>Draft Genome Sequence of Cecembia lonarensis Strain LW9T, Isolated from Lonar Lake, a Haloalkaline Lake in India.</title>
        <authorList>
            <person name="Shivaji S."/>
            <person name="Ara S."/>
            <person name="Singh A."/>
            <person name="Pinnaka A.K."/>
        </authorList>
    </citation>
    <scope>NUCLEOTIDE SEQUENCE [LARGE SCALE GENOMIC DNA]</scope>
    <source>
        <strain evidence="2 3">LW9</strain>
    </source>
</reference>
<feature type="domain" description="Peptidase M28" evidence="1">
    <location>
        <begin position="282"/>
        <end position="495"/>
    </location>
</feature>
<dbReference type="PATRIC" id="fig|1225176.3.peg.786"/>
<dbReference type="GO" id="GO:0006508">
    <property type="term" value="P:proteolysis"/>
    <property type="evidence" value="ECO:0007669"/>
    <property type="project" value="InterPro"/>
</dbReference>
<gene>
    <name evidence="2" type="primary">lieA</name>
    <name evidence="2" type="ORF">B879_00735</name>
</gene>
<dbReference type="SUPFAM" id="SSF53187">
    <property type="entry name" value="Zn-dependent exopeptidases"/>
    <property type="match status" value="1"/>
</dbReference>
<comment type="caution">
    <text evidence="2">The sequence shown here is derived from an EMBL/GenBank/DDBJ whole genome shotgun (WGS) entry which is preliminary data.</text>
</comment>
<dbReference type="InterPro" id="IPR018247">
    <property type="entry name" value="EF_Hand_1_Ca_BS"/>
</dbReference>
<sequence length="518" mass="58187">MGFRIISNFKALIVEIEKRRMKRRFWLVGALALLLGANVSAQDATALKYGATITAEDLERHLRYIASEELQGRDTGAEGQKKAAEYLKAHFQDLGLTGPVNGDYYQVFDLAAVSYPEVTFQLGREKLEANKDFIFIGDGDMRRAQRADLVFLGEATEGNLSKVDVNGKLVGLWAIGARAQNVVKDVMDAGALGIVITTMEDQANFDRLASRYRSLSTSGRLGFEQATKQEPIFLVSATQMARIFDVPMEILKEAARNNPESINAKKVSYQVKKNKRIVSTENVLGYLEGTDKKDEVLVISAHYDHVAPNADGSVNYGADDNGSGTVAVMEIAEAFAMAAKDGIRPRRSILFIALTAEEKGLLGSQYYVENPIFPLENTVNNFNIDMLGRIDYEYQDVENPNYLYAIGSDMLSSHLKIILDYNNITYTGLTLDYRYDAPDDPNRFYYRSDHYNFAKYNIPSIFFFSGLHDDYHTPADTVDKIEFPLMTTRARLIFHLSWDIANREHRTPVDGTNTRGER</sequence>
<protein>
    <submittedName>
        <fullName evidence="2">Leupeptin-inactivating enzyme 1</fullName>
        <ecNumber evidence="2">3.4.24.-</ecNumber>
    </submittedName>
</protein>